<organism evidence="3 4">
    <name type="scientific">Vibrio genomosp. F10</name>
    <dbReference type="NCBI Taxonomy" id="723171"/>
    <lineage>
        <taxon>Bacteria</taxon>
        <taxon>Pseudomonadati</taxon>
        <taxon>Pseudomonadota</taxon>
        <taxon>Gammaproteobacteria</taxon>
        <taxon>Vibrionales</taxon>
        <taxon>Vibrionaceae</taxon>
        <taxon>Vibrio</taxon>
    </lineage>
</organism>
<evidence type="ECO:0000259" key="2">
    <source>
        <dbReference type="PROSITE" id="PS50943"/>
    </source>
</evidence>
<dbReference type="InterPro" id="IPR050400">
    <property type="entry name" value="Bact_Cytoskel_RodZ"/>
</dbReference>
<dbReference type="InterPro" id="IPR010982">
    <property type="entry name" value="Lambda_DNA-bd_dom_sf"/>
</dbReference>
<dbReference type="AlphaFoldDB" id="A0A1B9QSW4"/>
<gene>
    <name evidence="3" type="ORF">A6E14_03615</name>
</gene>
<dbReference type="Proteomes" id="UP000093173">
    <property type="component" value="Unassembled WGS sequence"/>
</dbReference>
<accession>A0A1B9QSW4</accession>
<dbReference type="Pfam" id="PF13464">
    <property type="entry name" value="RodZ_C"/>
    <property type="match status" value="1"/>
</dbReference>
<feature type="domain" description="HTH cro/C1-type" evidence="2">
    <location>
        <begin position="25"/>
        <end position="43"/>
    </location>
</feature>
<name>A0A1B9QSW4_9VIBR</name>
<evidence type="ECO:0000256" key="1">
    <source>
        <dbReference type="SAM" id="Phobius"/>
    </source>
</evidence>
<keyword evidence="1" id="KW-0812">Transmembrane</keyword>
<feature type="transmembrane region" description="Helical" evidence="1">
    <location>
        <begin position="118"/>
        <end position="138"/>
    </location>
</feature>
<dbReference type="PANTHER" id="PTHR34475:SF1">
    <property type="entry name" value="CYTOSKELETON PROTEIN RODZ"/>
    <property type="match status" value="1"/>
</dbReference>
<dbReference type="Gene3D" id="1.10.260.40">
    <property type="entry name" value="lambda repressor-like DNA-binding domains"/>
    <property type="match status" value="1"/>
</dbReference>
<dbReference type="PANTHER" id="PTHR34475">
    <property type="match status" value="1"/>
</dbReference>
<dbReference type="Pfam" id="PF13413">
    <property type="entry name" value="HTH_25"/>
    <property type="match status" value="1"/>
</dbReference>
<dbReference type="GO" id="GO:0003677">
    <property type="term" value="F:DNA binding"/>
    <property type="evidence" value="ECO:0007669"/>
    <property type="project" value="InterPro"/>
</dbReference>
<protein>
    <submittedName>
        <fullName evidence="3">Transcriptional regulator</fullName>
    </submittedName>
</protein>
<comment type="caution">
    <text evidence="3">The sequence shown here is derived from an EMBL/GenBank/DDBJ whole genome shotgun (WGS) entry which is preliminary data.</text>
</comment>
<dbReference type="PROSITE" id="PS50943">
    <property type="entry name" value="HTH_CROC1"/>
    <property type="match status" value="1"/>
</dbReference>
<proteinExistence type="predicted"/>
<dbReference type="EMBL" id="MAJZ01001007">
    <property type="protein sequence ID" value="OCH69079.1"/>
    <property type="molecule type" value="Genomic_DNA"/>
</dbReference>
<dbReference type="InterPro" id="IPR025194">
    <property type="entry name" value="RodZ-like_C"/>
</dbReference>
<keyword evidence="4" id="KW-1185">Reference proteome</keyword>
<dbReference type="NCBIfam" id="NF008109">
    <property type="entry name" value="PRK10856.1"/>
    <property type="match status" value="1"/>
</dbReference>
<keyword evidence="1" id="KW-1133">Transmembrane helix</keyword>
<dbReference type="SUPFAM" id="SSF47413">
    <property type="entry name" value="lambda repressor-like DNA-binding domains"/>
    <property type="match status" value="1"/>
</dbReference>
<evidence type="ECO:0000313" key="3">
    <source>
        <dbReference type="EMBL" id="OCH69079.1"/>
    </source>
</evidence>
<dbReference type="RefSeq" id="WP_017040512.1">
    <property type="nucleotide sequence ID" value="NZ_JBNGCH010001007.1"/>
</dbReference>
<keyword evidence="1" id="KW-0472">Membrane</keyword>
<sequence>MSTEQDIVTEEPQVAEKTTEAGTLLKERRIELGLTQKQIADRLRLRLSIIEGIEENHFESGQVATFTRGYLRSYAKAVNMDEQVVLDALADCGDAQPQEQPMMSFSRQTKRERNDSRIMMLTWGILAIIIAISSLWWWQNQLQDTLVVSNSDDVEIEEPITDINQPTPVDTIESAEVITPMAPPQESTALEQGPIESTDISLEDDSASTSGQQTEANIMSNDEIKTLSSDNVSIPSSEVIDSAVTPVSNNLEAEPVASLESELLKPLAMTFSADCWIQVKDASGKILSTGIKKAGQTIELGAESPVNIILGAPESVSMTFASEPVDLSGYTSGKVARFTLP</sequence>
<reference evidence="4" key="1">
    <citation type="submission" date="2016-06" db="EMBL/GenBank/DDBJ databases">
        <authorList>
            <person name="Hehemann J.-H."/>
            <person name="Arevalo P."/>
            <person name="Datta M.S."/>
            <person name="Polz M.F."/>
        </authorList>
    </citation>
    <scope>NUCLEOTIDE SEQUENCE [LARGE SCALE GENOMIC DNA]</scope>
    <source>
        <strain evidence="4">9CSC122</strain>
    </source>
</reference>
<dbReference type="InterPro" id="IPR001387">
    <property type="entry name" value="Cro/C1-type_HTH"/>
</dbReference>
<evidence type="ECO:0000313" key="4">
    <source>
        <dbReference type="Proteomes" id="UP000093173"/>
    </source>
</evidence>
<dbReference type="CDD" id="cd00093">
    <property type="entry name" value="HTH_XRE"/>
    <property type="match status" value="1"/>
</dbReference>